<accession>A0ABU0APU8</accession>
<evidence type="ECO:0000256" key="9">
    <source>
        <dbReference type="SAM" id="MobiDB-lite"/>
    </source>
</evidence>
<keyword evidence="5 10" id="KW-0812">Transmembrane</keyword>
<feature type="compositionally biased region" description="Acidic residues" evidence="9">
    <location>
        <begin position="448"/>
        <end position="465"/>
    </location>
</feature>
<evidence type="ECO:0000256" key="4">
    <source>
        <dbReference type="ARBA" id="ARBA00022679"/>
    </source>
</evidence>
<keyword evidence="13" id="KW-1185">Reference proteome</keyword>
<keyword evidence="7 10" id="KW-0472">Membrane</keyword>
<evidence type="ECO:0000256" key="6">
    <source>
        <dbReference type="ARBA" id="ARBA00022989"/>
    </source>
</evidence>
<dbReference type="Pfam" id="PF01757">
    <property type="entry name" value="Acyl_transf_3"/>
    <property type="match status" value="1"/>
</dbReference>
<comment type="caution">
    <text evidence="12">The sequence shown here is derived from an EMBL/GenBank/DDBJ whole genome shotgun (WGS) entry which is preliminary data.</text>
</comment>
<gene>
    <name evidence="12" type="ORF">J2S17_004674</name>
</gene>
<feature type="region of interest" description="Disordered" evidence="9">
    <location>
        <begin position="428"/>
        <end position="465"/>
    </location>
</feature>
<feature type="transmembrane region" description="Helical" evidence="10">
    <location>
        <begin position="262"/>
        <end position="285"/>
    </location>
</feature>
<comment type="subcellular location">
    <subcellularLocation>
        <location evidence="1">Cell membrane</location>
        <topology evidence="1">Multi-pass membrane protein</topology>
    </subcellularLocation>
</comment>
<proteinExistence type="inferred from homology"/>
<keyword evidence="4" id="KW-0808">Transferase</keyword>
<dbReference type="EMBL" id="JAUSUB010000028">
    <property type="protein sequence ID" value="MDQ0272781.1"/>
    <property type="molecule type" value="Genomic_DNA"/>
</dbReference>
<feature type="transmembrane region" description="Helical" evidence="10">
    <location>
        <begin position="79"/>
        <end position="97"/>
    </location>
</feature>
<feature type="domain" description="Acyltransferase 3" evidence="11">
    <location>
        <begin position="11"/>
        <end position="343"/>
    </location>
</feature>
<feature type="transmembrane region" description="Helical" evidence="10">
    <location>
        <begin position="306"/>
        <end position="323"/>
    </location>
</feature>
<evidence type="ECO:0000256" key="7">
    <source>
        <dbReference type="ARBA" id="ARBA00023136"/>
    </source>
</evidence>
<feature type="transmembrane region" description="Helical" evidence="10">
    <location>
        <begin position="174"/>
        <end position="193"/>
    </location>
</feature>
<evidence type="ECO:0000256" key="2">
    <source>
        <dbReference type="ARBA" id="ARBA00007400"/>
    </source>
</evidence>
<name>A0ABU0APU8_9BACI</name>
<keyword evidence="6 10" id="KW-1133">Transmembrane helix</keyword>
<evidence type="ECO:0000256" key="3">
    <source>
        <dbReference type="ARBA" id="ARBA00022475"/>
    </source>
</evidence>
<dbReference type="CDD" id="cd01840">
    <property type="entry name" value="SGNH_hydrolase_yrhL_like"/>
    <property type="match status" value="1"/>
</dbReference>
<evidence type="ECO:0000313" key="13">
    <source>
        <dbReference type="Proteomes" id="UP001238088"/>
    </source>
</evidence>
<evidence type="ECO:0000256" key="8">
    <source>
        <dbReference type="ARBA" id="ARBA00023315"/>
    </source>
</evidence>
<feature type="transmembrane region" description="Helical" evidence="10">
    <location>
        <begin position="205"/>
        <end position="222"/>
    </location>
</feature>
<dbReference type="InterPro" id="IPR036514">
    <property type="entry name" value="SGNH_hydro_sf"/>
</dbReference>
<evidence type="ECO:0000313" key="12">
    <source>
        <dbReference type="EMBL" id="MDQ0272781.1"/>
    </source>
</evidence>
<keyword evidence="8" id="KW-0012">Acyltransferase</keyword>
<comment type="similarity">
    <text evidence="2">Belongs to the acyltransferase 3 family.</text>
</comment>
<evidence type="ECO:0000256" key="10">
    <source>
        <dbReference type="SAM" id="Phobius"/>
    </source>
</evidence>
<feature type="compositionally biased region" description="Basic and acidic residues" evidence="9">
    <location>
        <begin position="428"/>
        <end position="447"/>
    </location>
</feature>
<keyword evidence="3" id="KW-1003">Cell membrane</keyword>
<feature type="transmembrane region" description="Helical" evidence="10">
    <location>
        <begin position="12"/>
        <end position="31"/>
    </location>
</feature>
<evidence type="ECO:0000259" key="11">
    <source>
        <dbReference type="Pfam" id="PF01757"/>
    </source>
</evidence>
<dbReference type="Gene3D" id="3.40.50.1110">
    <property type="entry name" value="SGNH hydrolase"/>
    <property type="match status" value="1"/>
</dbReference>
<dbReference type="SUPFAM" id="SSF52266">
    <property type="entry name" value="SGNH hydrolase"/>
    <property type="match status" value="1"/>
</dbReference>
<evidence type="ECO:0000256" key="1">
    <source>
        <dbReference type="ARBA" id="ARBA00004651"/>
    </source>
</evidence>
<organism evidence="12 13">
    <name type="scientific">Cytobacillus purgationiresistens</name>
    <dbReference type="NCBI Taxonomy" id="863449"/>
    <lineage>
        <taxon>Bacteria</taxon>
        <taxon>Bacillati</taxon>
        <taxon>Bacillota</taxon>
        <taxon>Bacilli</taxon>
        <taxon>Bacillales</taxon>
        <taxon>Bacillaceae</taxon>
        <taxon>Cytobacillus</taxon>
    </lineage>
</organism>
<dbReference type="PANTHER" id="PTHR23028">
    <property type="entry name" value="ACETYLTRANSFERASE"/>
    <property type="match status" value="1"/>
</dbReference>
<sequence length="629" mass="71537">MKKTPRSHYIPGLDGLRAFAVLAVIAYHFNFSWATGGFLGVNLFFVLSGYLITSTLLPDKNQPFKLNLSKFWLGRARRLLPASYAMIFVTFVWVVLFNQELLTTVRSDAIASIFYASNWWFIFHDVSYFDSFGAPSPLKNLWSLAIEEQFYLLWPLVLAAGFYLFKKRSTLTKLIFISAIASALLMAILYQPGADPSRVYYGTDTRSFELLIGCWLALVWPMRRLSVKKVSSRLSFNLNLSSFAAVGILILCIAFVDEYDAFLYRGGMFLIALIAAVLIACVCHPASLLGKWLSWEPLKWIGSRSYGIYLWHYPIIVLTTPVHELGTPVLWRVAIQLTATFIIAELSYRYIEQPIRKEGFKEFFKKYKSIDPLKWKTFSLNRKIAATFLPLVFLIFIAGMTGVVKGEESKSDRPTEVVINQENQILKDDLPKKETAEKELPLEKNEPLPEEEPEQVERTEEPEEEFTTATDYYSGFLAIGDSVMLDIASSMQEKFPNITIDAKVGRQVYEAIQIAPNYAQYNQPNHAVILMLGTNGYFTDENLDILLQSFSSADIYLVNTRVPRPWESKVNDSLFEKAEENDHITLIDWHSEGMNHPEYFGSDGVHVGPTGIKALTNLIEKSMDESVNK</sequence>
<dbReference type="InterPro" id="IPR050879">
    <property type="entry name" value="Acyltransferase_3"/>
</dbReference>
<feature type="transmembrane region" description="Helical" evidence="10">
    <location>
        <begin position="234"/>
        <end position="256"/>
    </location>
</feature>
<feature type="transmembrane region" description="Helical" evidence="10">
    <location>
        <begin position="37"/>
        <end position="58"/>
    </location>
</feature>
<dbReference type="RefSeq" id="WP_307478242.1">
    <property type="nucleotide sequence ID" value="NZ_JAUSUB010000028.1"/>
</dbReference>
<evidence type="ECO:0000256" key="5">
    <source>
        <dbReference type="ARBA" id="ARBA00022692"/>
    </source>
</evidence>
<feature type="transmembrane region" description="Helical" evidence="10">
    <location>
        <begin position="149"/>
        <end position="165"/>
    </location>
</feature>
<reference evidence="12 13" key="1">
    <citation type="submission" date="2023-07" db="EMBL/GenBank/DDBJ databases">
        <title>Genomic Encyclopedia of Type Strains, Phase IV (KMG-IV): sequencing the most valuable type-strain genomes for metagenomic binning, comparative biology and taxonomic classification.</title>
        <authorList>
            <person name="Goeker M."/>
        </authorList>
    </citation>
    <scope>NUCLEOTIDE SEQUENCE [LARGE SCALE GENOMIC DNA]</scope>
    <source>
        <strain evidence="12 13">DSM 23494</strain>
    </source>
</reference>
<feature type="transmembrane region" description="Helical" evidence="10">
    <location>
        <begin position="384"/>
        <end position="404"/>
    </location>
</feature>
<dbReference type="PANTHER" id="PTHR23028:SF53">
    <property type="entry name" value="ACYL_TRANSF_3 DOMAIN-CONTAINING PROTEIN"/>
    <property type="match status" value="1"/>
</dbReference>
<dbReference type="Proteomes" id="UP001238088">
    <property type="component" value="Unassembled WGS sequence"/>
</dbReference>
<protein>
    <submittedName>
        <fullName evidence="12">Peptidoglycan/LPS O-acetylase OafA/YrhL</fullName>
    </submittedName>
</protein>
<dbReference type="InterPro" id="IPR002656">
    <property type="entry name" value="Acyl_transf_3_dom"/>
</dbReference>
<feature type="transmembrane region" description="Helical" evidence="10">
    <location>
        <begin position="329"/>
        <end position="351"/>
    </location>
</feature>